<dbReference type="PANTHER" id="PTHR30143:SF0">
    <property type="entry name" value="2-KETO-4-PENTENOATE HYDRATASE"/>
    <property type="match status" value="1"/>
</dbReference>
<dbReference type="PANTHER" id="PTHR30143">
    <property type="entry name" value="ACID HYDRATASE"/>
    <property type="match status" value="1"/>
</dbReference>
<feature type="non-terminal residue" evidence="1">
    <location>
        <position position="124"/>
    </location>
</feature>
<dbReference type="Gene3D" id="3.90.850.10">
    <property type="entry name" value="Fumarylacetoacetase-like, C-terminal domain"/>
    <property type="match status" value="1"/>
</dbReference>
<organism evidence="1">
    <name type="scientific">marine metagenome</name>
    <dbReference type="NCBI Taxonomy" id="408172"/>
    <lineage>
        <taxon>unclassified sequences</taxon>
        <taxon>metagenomes</taxon>
        <taxon>ecological metagenomes</taxon>
    </lineage>
</organism>
<sequence length="124" mass="13121">MPDAKTAAQLLLHARKPGQALTALPENALPTSRTEAYAAQAELVSLLSADSGKPAGYKVGCTNASARQMLALDSPFSGRCFEKEISVSPSSIDASKLHMIGIEPEIAMRIGKDLAPLKNWQTAD</sequence>
<dbReference type="EMBL" id="UINC01084459">
    <property type="protein sequence ID" value="SVC31130.1"/>
    <property type="molecule type" value="Genomic_DNA"/>
</dbReference>
<evidence type="ECO:0008006" key="2">
    <source>
        <dbReference type="Google" id="ProtNLM"/>
    </source>
</evidence>
<evidence type="ECO:0000313" key="1">
    <source>
        <dbReference type="EMBL" id="SVC31130.1"/>
    </source>
</evidence>
<name>A0A382L334_9ZZZZ</name>
<gene>
    <name evidence="1" type="ORF">METZ01_LOCUS283984</name>
</gene>
<dbReference type="GO" id="GO:0008684">
    <property type="term" value="F:2-oxopent-4-enoate hydratase activity"/>
    <property type="evidence" value="ECO:0007669"/>
    <property type="project" value="TreeGrafter"/>
</dbReference>
<reference evidence="1" key="1">
    <citation type="submission" date="2018-05" db="EMBL/GenBank/DDBJ databases">
        <authorList>
            <person name="Lanie J.A."/>
            <person name="Ng W.-L."/>
            <person name="Kazmierczak K.M."/>
            <person name="Andrzejewski T.M."/>
            <person name="Davidsen T.M."/>
            <person name="Wayne K.J."/>
            <person name="Tettelin H."/>
            <person name="Glass J.I."/>
            <person name="Rusch D."/>
            <person name="Podicherti R."/>
            <person name="Tsui H.-C.T."/>
            <person name="Winkler M.E."/>
        </authorList>
    </citation>
    <scope>NUCLEOTIDE SEQUENCE</scope>
</reference>
<dbReference type="InterPro" id="IPR050772">
    <property type="entry name" value="Hydratase-Decarb/MhpD_sf"/>
</dbReference>
<dbReference type="InterPro" id="IPR036663">
    <property type="entry name" value="Fumarylacetoacetase_C_sf"/>
</dbReference>
<accession>A0A382L334</accession>
<dbReference type="AlphaFoldDB" id="A0A382L334"/>
<protein>
    <recommendedName>
        <fullName evidence="2">Fumarylacetoacetase-like C-terminal domain-containing protein</fullName>
    </recommendedName>
</protein>
<proteinExistence type="predicted"/>
<dbReference type="SUPFAM" id="SSF56529">
    <property type="entry name" value="FAH"/>
    <property type="match status" value="1"/>
</dbReference>
<dbReference type="GO" id="GO:0005737">
    <property type="term" value="C:cytoplasm"/>
    <property type="evidence" value="ECO:0007669"/>
    <property type="project" value="TreeGrafter"/>
</dbReference>